<dbReference type="PANTHER" id="PTHR14950">
    <property type="entry name" value="DICER-RELATED"/>
    <property type="match status" value="1"/>
</dbReference>
<dbReference type="PROSITE" id="PS50142">
    <property type="entry name" value="RNASE_3_2"/>
    <property type="match status" value="2"/>
</dbReference>
<keyword evidence="6" id="KW-0677">Repeat</keyword>
<dbReference type="GO" id="GO:0005737">
    <property type="term" value="C:cytoplasm"/>
    <property type="evidence" value="ECO:0007669"/>
    <property type="project" value="TreeGrafter"/>
</dbReference>
<feature type="domain" description="RNase III" evidence="17">
    <location>
        <begin position="579"/>
        <end position="707"/>
    </location>
</feature>
<keyword evidence="4" id="KW-0540">Nuclease</keyword>
<evidence type="ECO:0000256" key="6">
    <source>
        <dbReference type="ARBA" id="ARBA00022737"/>
    </source>
</evidence>
<dbReference type="PROSITE" id="PS51194">
    <property type="entry name" value="HELICASE_CTER"/>
    <property type="match status" value="1"/>
</dbReference>
<dbReference type="SUPFAM" id="SSF52540">
    <property type="entry name" value="P-loop containing nucleoside triphosphate hydrolases"/>
    <property type="match status" value="1"/>
</dbReference>
<dbReference type="AlphaFoldDB" id="A0A426ZPW5"/>
<evidence type="ECO:0000256" key="1">
    <source>
        <dbReference type="ARBA" id="ARBA00001936"/>
    </source>
</evidence>
<keyword evidence="10" id="KW-0460">Magnesium</keyword>
<feature type="domain" description="Helicase C-terminal" evidence="19">
    <location>
        <begin position="1"/>
        <end position="141"/>
    </location>
</feature>
<evidence type="ECO:0000256" key="7">
    <source>
        <dbReference type="ARBA" id="ARBA00022741"/>
    </source>
</evidence>
<keyword evidence="7" id="KW-0547">Nucleotide-binding</keyword>
<dbReference type="InterPro" id="IPR036085">
    <property type="entry name" value="PAZ_dom_sf"/>
</dbReference>
<feature type="region of interest" description="Disordered" evidence="15">
    <location>
        <begin position="1"/>
        <end position="25"/>
    </location>
</feature>
<reference evidence="20 21" key="1">
    <citation type="journal article" date="2014" name="Agronomy (Basel)">
        <title>A Draft Genome Sequence for Ensete ventricosum, the Drought-Tolerant Tree Against Hunger.</title>
        <authorList>
            <person name="Harrison J."/>
            <person name="Moore K.A."/>
            <person name="Paszkiewicz K."/>
            <person name="Jones T."/>
            <person name="Grant M."/>
            <person name="Ambacheew D."/>
            <person name="Muzemil S."/>
            <person name="Studholme D.J."/>
        </authorList>
    </citation>
    <scope>NUCLEOTIDE SEQUENCE [LARGE SCALE GENOMIC DNA]</scope>
</reference>
<comment type="cofactor">
    <cofactor evidence="2">
        <name>Mg(2+)</name>
        <dbReference type="ChEBI" id="CHEBI:18420"/>
    </cofactor>
</comment>
<feature type="compositionally biased region" description="Basic and acidic residues" evidence="15">
    <location>
        <begin position="1"/>
        <end position="10"/>
    </location>
</feature>
<evidence type="ECO:0000256" key="11">
    <source>
        <dbReference type="ARBA" id="ARBA00022884"/>
    </source>
</evidence>
<evidence type="ECO:0000259" key="16">
    <source>
        <dbReference type="PROSITE" id="PS50137"/>
    </source>
</evidence>
<name>A0A426ZPW5_ENSVE</name>
<evidence type="ECO:0000259" key="18">
    <source>
        <dbReference type="PROSITE" id="PS50821"/>
    </source>
</evidence>
<dbReference type="InterPro" id="IPR001650">
    <property type="entry name" value="Helicase_C-like"/>
</dbReference>
<dbReference type="InterPro" id="IPR036389">
    <property type="entry name" value="RNase_III_sf"/>
</dbReference>
<dbReference type="PANTHER" id="PTHR14950:SF37">
    <property type="entry name" value="ENDORIBONUCLEASE DICER"/>
    <property type="match status" value="1"/>
</dbReference>
<dbReference type="FunFam" id="3.30.160.20:FF:000032">
    <property type="entry name" value="endoribonuclease Dicer homolog 1"/>
    <property type="match status" value="1"/>
</dbReference>
<dbReference type="SUPFAM" id="SSF54768">
    <property type="entry name" value="dsRNA-binding domain-like"/>
    <property type="match status" value="1"/>
</dbReference>
<evidence type="ECO:0008006" key="22">
    <source>
        <dbReference type="Google" id="ProtNLM"/>
    </source>
</evidence>
<evidence type="ECO:0000256" key="2">
    <source>
        <dbReference type="ARBA" id="ARBA00001946"/>
    </source>
</evidence>
<dbReference type="GO" id="GO:0046872">
    <property type="term" value="F:metal ion binding"/>
    <property type="evidence" value="ECO:0007669"/>
    <property type="project" value="UniProtKB-KW"/>
</dbReference>
<evidence type="ECO:0000256" key="3">
    <source>
        <dbReference type="ARBA" id="ARBA00011499"/>
    </source>
</evidence>
<dbReference type="SUPFAM" id="SSF69065">
    <property type="entry name" value="RNase III domain-like"/>
    <property type="match status" value="2"/>
</dbReference>
<accession>A0A426ZPW5</accession>
<comment type="cofactor">
    <cofactor evidence="1">
        <name>Mn(2+)</name>
        <dbReference type="ChEBI" id="CHEBI:29035"/>
    </cofactor>
</comment>
<dbReference type="PROSITE" id="PS50137">
    <property type="entry name" value="DS_RBD"/>
    <property type="match status" value="1"/>
</dbReference>
<dbReference type="Pfam" id="PF00271">
    <property type="entry name" value="Helicase_C"/>
    <property type="match status" value="1"/>
</dbReference>
<dbReference type="InterPro" id="IPR014720">
    <property type="entry name" value="dsRBD_dom"/>
</dbReference>
<dbReference type="Gene3D" id="3.30.160.20">
    <property type="match status" value="1"/>
</dbReference>
<feature type="domain" description="PAZ" evidence="18">
    <location>
        <begin position="306"/>
        <end position="408"/>
    </location>
</feature>
<dbReference type="Pfam" id="PF02170">
    <property type="entry name" value="PAZ"/>
    <property type="match status" value="1"/>
</dbReference>
<evidence type="ECO:0000256" key="5">
    <source>
        <dbReference type="ARBA" id="ARBA00022723"/>
    </source>
</evidence>
<evidence type="ECO:0000256" key="12">
    <source>
        <dbReference type="ARBA" id="ARBA00023211"/>
    </source>
</evidence>
<dbReference type="GO" id="GO:0005634">
    <property type="term" value="C:nucleus"/>
    <property type="evidence" value="ECO:0007669"/>
    <property type="project" value="TreeGrafter"/>
</dbReference>
<evidence type="ECO:0000256" key="10">
    <source>
        <dbReference type="ARBA" id="ARBA00022842"/>
    </source>
</evidence>
<dbReference type="CDD" id="cd00593">
    <property type="entry name" value="RIBOc"/>
    <property type="match status" value="2"/>
</dbReference>
<dbReference type="Gene3D" id="3.40.50.300">
    <property type="entry name" value="P-loop containing nucleotide triphosphate hydrolases"/>
    <property type="match status" value="2"/>
</dbReference>
<comment type="caution">
    <text evidence="20">The sequence shown here is derived from an EMBL/GenBank/DDBJ whole genome shotgun (WGS) entry which is preliminary data.</text>
</comment>
<dbReference type="GO" id="GO:0003723">
    <property type="term" value="F:RNA binding"/>
    <property type="evidence" value="ECO:0007669"/>
    <property type="project" value="UniProtKB-UniRule"/>
</dbReference>
<dbReference type="InterPro" id="IPR003100">
    <property type="entry name" value="PAZ_dom"/>
</dbReference>
<dbReference type="FunFam" id="1.10.1520.10:FF:000004">
    <property type="entry name" value="Endoribonuclease dicer-like 1"/>
    <property type="match status" value="1"/>
</dbReference>
<dbReference type="PROSITE" id="PS00517">
    <property type="entry name" value="RNASE_3_1"/>
    <property type="match status" value="1"/>
</dbReference>
<evidence type="ECO:0000256" key="8">
    <source>
        <dbReference type="ARBA" id="ARBA00022759"/>
    </source>
</evidence>
<dbReference type="PROSITE" id="PS50821">
    <property type="entry name" value="PAZ"/>
    <property type="match status" value="1"/>
</dbReference>
<gene>
    <name evidence="20" type="ORF">B296_00015577</name>
</gene>
<keyword evidence="9" id="KW-0378">Hydrolase</keyword>
<dbReference type="Pfam" id="PF00636">
    <property type="entry name" value="Ribonuclease_3"/>
    <property type="match status" value="1"/>
</dbReference>
<keyword evidence="11 14" id="KW-0694">RNA-binding</keyword>
<dbReference type="CDD" id="cd19869">
    <property type="entry name" value="DSRM_DCL_plant"/>
    <property type="match status" value="1"/>
</dbReference>
<evidence type="ECO:0000256" key="14">
    <source>
        <dbReference type="PROSITE-ProRule" id="PRU00266"/>
    </source>
</evidence>
<proteinExistence type="inferred from homology"/>
<dbReference type="GO" id="GO:0000166">
    <property type="term" value="F:nucleotide binding"/>
    <property type="evidence" value="ECO:0007669"/>
    <property type="project" value="UniProtKB-KW"/>
</dbReference>
<dbReference type="SMART" id="SM00949">
    <property type="entry name" value="PAZ"/>
    <property type="match status" value="1"/>
</dbReference>
<evidence type="ECO:0000256" key="4">
    <source>
        <dbReference type="ARBA" id="ARBA00022722"/>
    </source>
</evidence>
<dbReference type="InterPro" id="IPR000999">
    <property type="entry name" value="RNase_III_dom"/>
</dbReference>
<dbReference type="GO" id="GO:0004525">
    <property type="term" value="F:ribonuclease III activity"/>
    <property type="evidence" value="ECO:0007669"/>
    <property type="project" value="InterPro"/>
</dbReference>
<dbReference type="SMART" id="SM00535">
    <property type="entry name" value="RIBOc"/>
    <property type="match status" value="2"/>
</dbReference>
<evidence type="ECO:0000256" key="15">
    <source>
        <dbReference type="SAM" id="MobiDB-lite"/>
    </source>
</evidence>
<protein>
    <recommendedName>
        <fullName evidence="22">Dicer-like protein 1</fullName>
    </recommendedName>
</protein>
<keyword evidence="12" id="KW-0464">Manganese</keyword>
<feature type="domain" description="RNase III" evidence="17">
    <location>
        <begin position="431"/>
        <end position="539"/>
    </location>
</feature>
<feature type="non-terminal residue" evidence="20">
    <location>
        <position position="1"/>
    </location>
</feature>
<dbReference type="Gene3D" id="2.170.260.10">
    <property type="entry name" value="paz domain"/>
    <property type="match status" value="1"/>
</dbReference>
<dbReference type="SUPFAM" id="SSF101690">
    <property type="entry name" value="PAZ domain"/>
    <property type="match status" value="1"/>
</dbReference>
<dbReference type="GO" id="GO:0030422">
    <property type="term" value="P:siRNA processing"/>
    <property type="evidence" value="ECO:0007669"/>
    <property type="project" value="TreeGrafter"/>
</dbReference>
<evidence type="ECO:0000256" key="9">
    <source>
        <dbReference type="ARBA" id="ARBA00022801"/>
    </source>
</evidence>
<dbReference type="Pfam" id="PF14709">
    <property type="entry name" value="DND1_DSRM"/>
    <property type="match status" value="1"/>
</dbReference>
<dbReference type="Gene3D" id="1.10.1520.10">
    <property type="entry name" value="Ribonuclease III domain"/>
    <property type="match status" value="3"/>
</dbReference>
<organism evidence="20 21">
    <name type="scientific">Ensete ventricosum</name>
    <name type="common">Abyssinian banana</name>
    <name type="synonym">Musa ensete</name>
    <dbReference type="NCBI Taxonomy" id="4639"/>
    <lineage>
        <taxon>Eukaryota</taxon>
        <taxon>Viridiplantae</taxon>
        <taxon>Streptophyta</taxon>
        <taxon>Embryophyta</taxon>
        <taxon>Tracheophyta</taxon>
        <taxon>Spermatophyta</taxon>
        <taxon>Magnoliopsida</taxon>
        <taxon>Liliopsida</taxon>
        <taxon>Zingiberales</taxon>
        <taxon>Musaceae</taxon>
        <taxon>Ensete</taxon>
    </lineage>
</organism>
<evidence type="ECO:0000313" key="21">
    <source>
        <dbReference type="Proteomes" id="UP000287651"/>
    </source>
</evidence>
<evidence type="ECO:0000259" key="17">
    <source>
        <dbReference type="PROSITE" id="PS50142"/>
    </source>
</evidence>
<evidence type="ECO:0000259" key="19">
    <source>
        <dbReference type="PROSITE" id="PS51194"/>
    </source>
</evidence>
<dbReference type="SMART" id="SM00358">
    <property type="entry name" value="DSRM"/>
    <property type="match status" value="1"/>
</dbReference>
<dbReference type="EMBL" id="AMZH03005586">
    <property type="protein sequence ID" value="RRT66036.1"/>
    <property type="molecule type" value="Genomic_DNA"/>
</dbReference>
<sequence>REKKREKNLESIDPSPARSVARDATRSVARGRFLLPAQGEETSPHGEKEQGDISLLVATSVAEEGLDIRQCNVVIRFDLAKTVLAYIQSRGRARKPGSDYILMLERGNLSHETFLRNARNSEETLRKEAIERTDLSHLKDIQRLSTTDTLPGSVYQVQSTGAIVSLNSAVGLIHFYCSQLPSDSIVLDIDVDPLTTPWDPAKAYLFIPVVAEKCHDPLKEIDWCLVEKIVETDAWNNPLQRARPDVYLGTNERTLGGDRREYGFGKLRHGMAFGHKAHPTYGIRGAIAQFDVVKASGLLPSRESIESIDFIYHCEGKLFLADSWIDVKDLVGRIVTAAHSGKRFYVDSVRYDMNAENSFPRKEGYLGPLEYSSYADYYRQKYGVDLMCKKQPLIRGRGRLPSIMRRVESMLLAVQLKDMIRYPVPATKILEALTAASCQETFCYERAELLGDAYLKWAAPGVLPVFDEDSKEAEHSIFDEECPADETEPLKDFYADDCIDNMREDGEVESDSSCYRVLSSKTLADVVEALIGVYYVEGGEDAANHLMKWIGIQVDIDPHDIPCPKPYNIPESIMRSVDFDALEGALNVKFRDRGLLVEAITHASRPSSGVSCYQRLEFVGDAVLDHLITKHLFFTYTDLPPGRLTDLRAAAVNNENFARVSVKHKLHVHLRHGSSALEAQIGIAQNPQKKMAQKLAARNALVVLKEKEKESAIAKDVDKNGERKNGIQIFTRQTLNDICLRRQWPMPQYRCVNEGGPAHAKRFVYAVRVNTSDRGWTDECIGEPMPSVKKAKDSAATLLLELLSRCYPDNR</sequence>
<evidence type="ECO:0000256" key="13">
    <source>
        <dbReference type="ARBA" id="ARBA00035116"/>
    </source>
</evidence>
<feature type="domain" description="DRBM" evidence="16">
    <location>
        <begin position="730"/>
        <end position="805"/>
    </location>
</feature>
<keyword evidence="8" id="KW-0255">Endonuclease</keyword>
<dbReference type="Proteomes" id="UP000287651">
    <property type="component" value="Unassembled WGS sequence"/>
</dbReference>
<comment type="similarity">
    <text evidence="13">Belongs to the helicase family. Dicer subfamily.</text>
</comment>
<evidence type="ECO:0000313" key="20">
    <source>
        <dbReference type="EMBL" id="RRT66036.1"/>
    </source>
</evidence>
<dbReference type="InterPro" id="IPR027417">
    <property type="entry name" value="P-loop_NTPase"/>
</dbReference>
<keyword evidence="5" id="KW-0479">Metal-binding</keyword>
<comment type="subunit">
    <text evidence="3">May interact with ARGONAUTE1 or PINHEAD through their common PAZ domains.</text>
</comment>